<evidence type="ECO:0000313" key="5">
    <source>
        <dbReference type="Proteomes" id="UP001185092"/>
    </source>
</evidence>
<dbReference type="Pfam" id="PF01522">
    <property type="entry name" value="Polysacc_deac_1"/>
    <property type="match status" value="1"/>
</dbReference>
<proteinExistence type="predicted"/>
<organism evidence="4 5">
    <name type="scientific">Aureibacter tunicatorum</name>
    <dbReference type="NCBI Taxonomy" id="866807"/>
    <lineage>
        <taxon>Bacteria</taxon>
        <taxon>Pseudomonadati</taxon>
        <taxon>Bacteroidota</taxon>
        <taxon>Cytophagia</taxon>
        <taxon>Cytophagales</taxon>
        <taxon>Persicobacteraceae</taxon>
        <taxon>Aureibacter</taxon>
    </lineage>
</organism>
<name>A0AAE3XLA3_9BACT</name>
<comment type="subcellular location">
    <subcellularLocation>
        <location evidence="1">Secreted</location>
    </subcellularLocation>
</comment>
<evidence type="ECO:0000259" key="3">
    <source>
        <dbReference type="PROSITE" id="PS51677"/>
    </source>
</evidence>
<dbReference type="AlphaFoldDB" id="A0AAE3XLA3"/>
<evidence type="ECO:0000256" key="1">
    <source>
        <dbReference type="ARBA" id="ARBA00004613"/>
    </source>
</evidence>
<dbReference type="EMBL" id="JAVDQD010000001">
    <property type="protein sequence ID" value="MDR6237856.1"/>
    <property type="molecule type" value="Genomic_DNA"/>
</dbReference>
<dbReference type="GO" id="GO:0005975">
    <property type="term" value="P:carbohydrate metabolic process"/>
    <property type="evidence" value="ECO:0007669"/>
    <property type="project" value="InterPro"/>
</dbReference>
<dbReference type="Gene3D" id="3.20.20.370">
    <property type="entry name" value="Glycoside hydrolase/deacetylase"/>
    <property type="match status" value="1"/>
</dbReference>
<dbReference type="PANTHER" id="PTHR34216:SF3">
    <property type="entry name" value="POLY-BETA-1,6-N-ACETYL-D-GLUCOSAMINE N-DEACETYLASE"/>
    <property type="match status" value="1"/>
</dbReference>
<dbReference type="Proteomes" id="UP001185092">
    <property type="component" value="Unassembled WGS sequence"/>
</dbReference>
<dbReference type="GO" id="GO:0016810">
    <property type="term" value="F:hydrolase activity, acting on carbon-nitrogen (but not peptide) bonds"/>
    <property type="evidence" value="ECO:0007669"/>
    <property type="project" value="InterPro"/>
</dbReference>
<dbReference type="RefSeq" id="WP_309937328.1">
    <property type="nucleotide sequence ID" value="NZ_AP025305.1"/>
</dbReference>
<feature type="domain" description="NodB homology" evidence="3">
    <location>
        <begin position="64"/>
        <end position="241"/>
    </location>
</feature>
<protein>
    <submittedName>
        <fullName evidence="4">Peptidoglycan/xylan/chitin deacetylase (PgdA/CDA1 family)</fullName>
    </submittedName>
</protein>
<dbReference type="PANTHER" id="PTHR34216">
    <property type="match status" value="1"/>
</dbReference>
<dbReference type="InterPro" id="IPR011330">
    <property type="entry name" value="Glyco_hydro/deAcase_b/a-brl"/>
</dbReference>
<dbReference type="InterPro" id="IPR002509">
    <property type="entry name" value="NODB_dom"/>
</dbReference>
<evidence type="ECO:0000256" key="2">
    <source>
        <dbReference type="ARBA" id="ARBA00022729"/>
    </source>
</evidence>
<dbReference type="GO" id="GO:0005576">
    <property type="term" value="C:extracellular region"/>
    <property type="evidence" value="ECO:0007669"/>
    <property type="project" value="UniProtKB-SubCell"/>
</dbReference>
<gene>
    <name evidence="4" type="ORF">HNQ88_000832</name>
</gene>
<accession>A0AAE3XLA3</accession>
<evidence type="ECO:0000313" key="4">
    <source>
        <dbReference type="EMBL" id="MDR6237856.1"/>
    </source>
</evidence>
<dbReference type="InterPro" id="IPR051398">
    <property type="entry name" value="Polysacch_Deacetylase"/>
</dbReference>
<dbReference type="PROSITE" id="PS51677">
    <property type="entry name" value="NODB"/>
    <property type="match status" value="1"/>
</dbReference>
<dbReference type="SUPFAM" id="SSF88713">
    <property type="entry name" value="Glycoside hydrolase/deacetylase"/>
    <property type="match status" value="1"/>
</dbReference>
<keyword evidence="2" id="KW-0732">Signal</keyword>
<reference evidence="4" key="1">
    <citation type="submission" date="2023-07" db="EMBL/GenBank/DDBJ databases">
        <title>Genomic Encyclopedia of Type Strains, Phase IV (KMG-IV): sequencing the most valuable type-strain genomes for metagenomic binning, comparative biology and taxonomic classification.</title>
        <authorList>
            <person name="Goeker M."/>
        </authorList>
    </citation>
    <scope>NUCLEOTIDE SEQUENCE</scope>
    <source>
        <strain evidence="4">DSM 26174</strain>
    </source>
</reference>
<dbReference type="CDD" id="cd10918">
    <property type="entry name" value="CE4_NodB_like_5s_6s"/>
    <property type="match status" value="1"/>
</dbReference>
<keyword evidence="5" id="KW-1185">Reference proteome</keyword>
<comment type="caution">
    <text evidence="4">The sequence shown here is derived from an EMBL/GenBank/DDBJ whole genome shotgun (WGS) entry which is preliminary data.</text>
</comment>
<sequence length="241" mass="27447">MTLNNELLILMYHQIDKPKADAKIKGLFTKPSQFEWQIKLLQKNGANFTTFEEIEEKGMDPERKNVILTFDDGSDCFIKNAFPILNKYKAKSVVYPVFNAIGEKNVVFEESTNKSTIDLLTNEELIQLNNDGVEIGSHCLNHVHLAEKNEETVLTELIDSKKGLEEIIGKEIVSIAYPFGSYNEKVLDLAHQAGYTWAVSTNPGSNIKKNKLELSRAAVRGYKLSHYFKFWRMAKRELAEA</sequence>